<feature type="signal peptide" evidence="1">
    <location>
        <begin position="1"/>
        <end position="23"/>
    </location>
</feature>
<evidence type="ECO:0000313" key="4">
    <source>
        <dbReference type="Proteomes" id="UP000273898"/>
    </source>
</evidence>
<protein>
    <submittedName>
        <fullName evidence="3">YncE family protein</fullName>
    </submittedName>
</protein>
<dbReference type="Proteomes" id="UP000297429">
    <property type="component" value="Unassembled WGS sequence"/>
</dbReference>
<dbReference type="SUPFAM" id="SSF50969">
    <property type="entry name" value="YVTN repeat-like/Quinoprotein amine dehydrogenase"/>
    <property type="match status" value="1"/>
</dbReference>
<dbReference type="Proteomes" id="UP000273898">
    <property type="component" value="Unassembled WGS sequence"/>
</dbReference>
<proteinExistence type="predicted"/>
<keyword evidence="1" id="KW-0732">Signal</keyword>
<evidence type="ECO:0000313" key="5">
    <source>
        <dbReference type="Proteomes" id="UP000297429"/>
    </source>
</evidence>
<dbReference type="RefSeq" id="WP_121284810.1">
    <property type="nucleotide sequence ID" value="NZ_RCCK01000012.1"/>
</dbReference>
<keyword evidence="5" id="KW-1185">Reference proteome</keyword>
<dbReference type="InterPro" id="IPR051200">
    <property type="entry name" value="Host-pathogen_enzymatic-act"/>
</dbReference>
<dbReference type="Pfam" id="PF16819">
    <property type="entry name" value="DUF5074"/>
    <property type="match status" value="1"/>
</dbReference>
<accession>A0A497XXI6</accession>
<dbReference type="InterPro" id="IPR031815">
    <property type="entry name" value="DUF5074"/>
</dbReference>
<dbReference type="Gene3D" id="2.130.10.10">
    <property type="entry name" value="YVTN repeat-like/Quinoprotein amine dehydrogenase"/>
    <property type="match status" value="1"/>
</dbReference>
<dbReference type="PANTHER" id="PTHR47197:SF3">
    <property type="entry name" value="DIHYDRO-HEME D1 DEHYDROGENASE"/>
    <property type="match status" value="1"/>
</dbReference>
<comment type="caution">
    <text evidence="2">The sequence shown here is derived from an EMBL/GenBank/DDBJ whole genome shotgun (WGS) entry which is preliminary data.</text>
</comment>
<dbReference type="InterPro" id="IPR015943">
    <property type="entry name" value="WD40/YVTN_repeat-like_dom_sf"/>
</dbReference>
<name>A0A497XXI6_9SPHI</name>
<dbReference type="AlphaFoldDB" id="A0A497XXI6"/>
<feature type="chain" id="PRO_5044605531" evidence="1">
    <location>
        <begin position="24"/>
        <end position="372"/>
    </location>
</feature>
<gene>
    <name evidence="2" type="ORF">BCL90_3154</name>
    <name evidence="3" type="ORF">E3V97_17325</name>
</gene>
<dbReference type="OrthoDB" id="792648at2"/>
<organism evidence="2 4">
    <name type="scientific">Pedobacter alluvionis</name>
    <dbReference type="NCBI Taxonomy" id="475253"/>
    <lineage>
        <taxon>Bacteria</taxon>
        <taxon>Pseudomonadati</taxon>
        <taxon>Bacteroidota</taxon>
        <taxon>Sphingobacteriia</taxon>
        <taxon>Sphingobacteriales</taxon>
        <taxon>Sphingobacteriaceae</taxon>
        <taxon>Pedobacter</taxon>
    </lineage>
</organism>
<reference evidence="2 4" key="1">
    <citation type="submission" date="2018-10" db="EMBL/GenBank/DDBJ databases">
        <title>Genomic Encyclopedia of Archaeal and Bacterial Type Strains, Phase II (KMG-II): from individual species to whole genera.</title>
        <authorList>
            <person name="Goeker M."/>
        </authorList>
    </citation>
    <scope>NUCLEOTIDE SEQUENCE [LARGE SCALE GENOMIC DNA]</scope>
    <source>
        <strain evidence="2 4">DSM 19624</strain>
    </source>
</reference>
<evidence type="ECO:0000313" key="2">
    <source>
        <dbReference type="EMBL" id="RLJ74811.1"/>
    </source>
</evidence>
<dbReference type="PROSITE" id="PS51257">
    <property type="entry name" value="PROKAR_LIPOPROTEIN"/>
    <property type="match status" value="1"/>
</dbReference>
<dbReference type="InterPro" id="IPR011044">
    <property type="entry name" value="Quino_amine_DH_bsu"/>
</dbReference>
<reference evidence="3 5" key="2">
    <citation type="submission" date="2019-03" db="EMBL/GenBank/DDBJ databases">
        <authorList>
            <person name="He R.-H."/>
        </authorList>
    </citation>
    <scope>NUCLEOTIDE SEQUENCE [LARGE SCALE GENOMIC DNA]</scope>
    <source>
        <strain evidence="3 5">DSM 19624</strain>
    </source>
</reference>
<dbReference type="PANTHER" id="PTHR47197">
    <property type="entry name" value="PROTEIN NIRF"/>
    <property type="match status" value="1"/>
</dbReference>
<dbReference type="EMBL" id="SOPX01000003">
    <property type="protein sequence ID" value="TFB29942.1"/>
    <property type="molecule type" value="Genomic_DNA"/>
</dbReference>
<evidence type="ECO:0000256" key="1">
    <source>
        <dbReference type="SAM" id="SignalP"/>
    </source>
</evidence>
<evidence type="ECO:0000313" key="3">
    <source>
        <dbReference type="EMBL" id="TFB29942.1"/>
    </source>
</evidence>
<dbReference type="EMBL" id="RCCK01000012">
    <property type="protein sequence ID" value="RLJ74811.1"/>
    <property type="molecule type" value="Genomic_DNA"/>
</dbReference>
<sequence length="372" mass="41408">MKHQLQHFFKLTGFLLLTALAFACRKDTPFDEDSEQGAKTPSLTVKGLYVLNEGNWGSNKSSLDYYSYDDGKYTRNIFGTANPAVTLGLGDVGNDIKIYGAKMYVVVNGSNKVEILNASNARQVAKLEINNPRYVTFYKNFAYITSYDGYVAMVDTTALSTIKTKIMVGNQPEEMAVVGNKLYVANSGGYNYPNYDRTVSVIDLTNNTEIKKIDVAINLDRLRADQYGDIYVSSRGQMDQSGEYIINPSLFVIDTKTDLIKKDFKIPVSNFSINGDDAYLYSYSYATQKSTYVKLNVKDETIVSNNFITDGTETLIATPYGIEVDPSSGDIFLTDAKDYVSPGTIYCFDKAGKKKFSFTTGDIPAHITFLFK</sequence>